<protein>
    <submittedName>
        <fullName evidence="1">Uncharacterized protein</fullName>
    </submittedName>
</protein>
<comment type="caution">
    <text evidence="1">The sequence shown here is derived from an EMBL/GenBank/DDBJ whole genome shotgun (WGS) entry which is preliminary data.</text>
</comment>
<reference evidence="1 2" key="1">
    <citation type="submission" date="2019-05" db="EMBL/GenBank/DDBJ databases">
        <title>Another draft genome of Portunus trituberculatus and its Hox gene families provides insights of decapod evolution.</title>
        <authorList>
            <person name="Jeong J.-H."/>
            <person name="Song I."/>
            <person name="Kim S."/>
            <person name="Choi T."/>
            <person name="Kim D."/>
            <person name="Ryu S."/>
            <person name="Kim W."/>
        </authorList>
    </citation>
    <scope>NUCLEOTIDE SEQUENCE [LARGE SCALE GENOMIC DNA]</scope>
    <source>
        <tissue evidence="1">Muscle</tissue>
    </source>
</reference>
<proteinExistence type="predicted"/>
<name>A0A5B7JBU0_PORTR</name>
<evidence type="ECO:0000313" key="2">
    <source>
        <dbReference type="Proteomes" id="UP000324222"/>
    </source>
</evidence>
<organism evidence="1 2">
    <name type="scientific">Portunus trituberculatus</name>
    <name type="common">Swimming crab</name>
    <name type="synonym">Neptunus trituberculatus</name>
    <dbReference type="NCBI Taxonomy" id="210409"/>
    <lineage>
        <taxon>Eukaryota</taxon>
        <taxon>Metazoa</taxon>
        <taxon>Ecdysozoa</taxon>
        <taxon>Arthropoda</taxon>
        <taxon>Crustacea</taxon>
        <taxon>Multicrustacea</taxon>
        <taxon>Malacostraca</taxon>
        <taxon>Eumalacostraca</taxon>
        <taxon>Eucarida</taxon>
        <taxon>Decapoda</taxon>
        <taxon>Pleocyemata</taxon>
        <taxon>Brachyura</taxon>
        <taxon>Eubrachyura</taxon>
        <taxon>Portunoidea</taxon>
        <taxon>Portunidae</taxon>
        <taxon>Portuninae</taxon>
        <taxon>Portunus</taxon>
    </lineage>
</organism>
<dbReference type="Proteomes" id="UP000324222">
    <property type="component" value="Unassembled WGS sequence"/>
</dbReference>
<sequence>MKGWQRGGVSVAAYLIRPFPRQARRALPTAINRTTAARERHTPIDVSAGWRRPDMLSWWQGCGGDETVQGCYSLRGAVGVAKGLRW</sequence>
<keyword evidence="2" id="KW-1185">Reference proteome</keyword>
<accession>A0A5B7JBU0</accession>
<gene>
    <name evidence="1" type="ORF">E2C01_090621</name>
</gene>
<evidence type="ECO:0000313" key="1">
    <source>
        <dbReference type="EMBL" id="MPC95411.1"/>
    </source>
</evidence>
<dbReference type="EMBL" id="VSRR010102138">
    <property type="protein sequence ID" value="MPC95411.1"/>
    <property type="molecule type" value="Genomic_DNA"/>
</dbReference>
<dbReference type="AlphaFoldDB" id="A0A5B7JBU0"/>